<organism evidence="1 2">
    <name type="scientific">Neofusicoccum parvum</name>
    <dbReference type="NCBI Taxonomy" id="310453"/>
    <lineage>
        <taxon>Eukaryota</taxon>
        <taxon>Fungi</taxon>
        <taxon>Dikarya</taxon>
        <taxon>Ascomycota</taxon>
        <taxon>Pezizomycotina</taxon>
        <taxon>Dothideomycetes</taxon>
        <taxon>Dothideomycetes incertae sedis</taxon>
        <taxon>Botryosphaeriales</taxon>
        <taxon>Botryosphaeriaceae</taxon>
        <taxon>Neofusicoccum</taxon>
    </lineage>
</organism>
<dbReference type="EMBL" id="BSXG01000117">
    <property type="protein sequence ID" value="GME45037.1"/>
    <property type="molecule type" value="Genomic_DNA"/>
</dbReference>
<dbReference type="Proteomes" id="UP001165186">
    <property type="component" value="Unassembled WGS sequence"/>
</dbReference>
<evidence type="ECO:0000313" key="2">
    <source>
        <dbReference type="Proteomes" id="UP001165186"/>
    </source>
</evidence>
<comment type="caution">
    <text evidence="1">The sequence shown here is derived from an EMBL/GenBank/DDBJ whole genome shotgun (WGS) entry which is preliminary data.</text>
</comment>
<proteinExistence type="predicted"/>
<keyword evidence="2" id="KW-1185">Reference proteome</keyword>
<accession>A0ACB5SK14</accession>
<gene>
    <name evidence="1" type="primary">g7981</name>
    <name evidence="1" type="ORF">NpPPO83_00007981</name>
</gene>
<evidence type="ECO:0000313" key="1">
    <source>
        <dbReference type="EMBL" id="GME45037.1"/>
    </source>
</evidence>
<name>A0ACB5SK14_9PEZI</name>
<protein>
    <submittedName>
        <fullName evidence="1">Uncharacterized protein</fullName>
    </submittedName>
</protein>
<sequence length="237" mass="25762">MSPTAAVDLPPSAIPAATNTPQAQDDPPQPLDRLRLTHDLNNPTVPASDLLPHHIISSPYPSATHTLDLRRVPAASALFARALQTLRPATPAYATAPYDRAFDWAALFATLRALAAADAGGGAPFPRSAFYVVAFRSVLKDGADGERLGLLDAMSHAEAVEAGGLLKYWFGVPDAERRNLATCFWHSREDAAEGGKGPWHKKARAAAATMYESIRFETRRLTVEEGANEWAWEDWKH</sequence>
<reference evidence="1" key="1">
    <citation type="submission" date="2024-09" db="EMBL/GenBank/DDBJ databases">
        <title>Draft Genome Sequences of Neofusicoccum parvum.</title>
        <authorList>
            <person name="Ashida A."/>
            <person name="Camagna M."/>
            <person name="Tanaka A."/>
            <person name="Takemoto D."/>
        </authorList>
    </citation>
    <scope>NUCLEOTIDE SEQUENCE</scope>
    <source>
        <strain evidence="1">PPO83</strain>
    </source>
</reference>